<dbReference type="InterPro" id="IPR004868">
    <property type="entry name" value="DNA-dir_DNA_pol_B_mt/vir"/>
</dbReference>
<dbReference type="Pfam" id="PF03175">
    <property type="entry name" value="DNA_pol_B_2"/>
    <property type="match status" value="2"/>
</dbReference>
<comment type="similarity">
    <text evidence="1">Belongs to the DNA polymerase type-B family.</text>
</comment>
<keyword evidence="5" id="KW-0235">DNA replication</keyword>
<feature type="domain" description="DNA-directed DNA polymerase family B mitochondria/virus" evidence="9">
    <location>
        <begin position="265"/>
        <end position="434"/>
    </location>
</feature>
<keyword evidence="7" id="KW-0238">DNA-binding</keyword>
<dbReference type="GO" id="GO:0003887">
    <property type="term" value="F:DNA-directed DNA polymerase activity"/>
    <property type="evidence" value="ECO:0007669"/>
    <property type="project" value="UniProtKB-KW"/>
</dbReference>
<reference evidence="11" key="2">
    <citation type="submission" date="2020-10" db="UniProtKB">
        <authorList>
            <consortium name="WormBaseParasite"/>
        </authorList>
    </citation>
    <scope>IDENTIFICATION</scope>
</reference>
<evidence type="ECO:0000256" key="6">
    <source>
        <dbReference type="ARBA" id="ARBA00022932"/>
    </source>
</evidence>
<feature type="domain" description="DNA-directed DNA polymerase family B mitochondria/virus" evidence="9">
    <location>
        <begin position="2"/>
        <end position="114"/>
    </location>
</feature>
<keyword evidence="3" id="KW-0808">Transferase</keyword>
<evidence type="ECO:0000256" key="7">
    <source>
        <dbReference type="ARBA" id="ARBA00023125"/>
    </source>
</evidence>
<evidence type="ECO:0000313" key="11">
    <source>
        <dbReference type="WBParaSite" id="Pan_g23990.t1"/>
    </source>
</evidence>
<evidence type="ECO:0000259" key="9">
    <source>
        <dbReference type="Pfam" id="PF03175"/>
    </source>
</evidence>
<dbReference type="WBParaSite" id="Pan_g23990.t1">
    <property type="protein sequence ID" value="Pan_g23990.t1"/>
    <property type="gene ID" value="Pan_g23990"/>
</dbReference>
<keyword evidence="4" id="KW-0548">Nucleotidyltransferase</keyword>
<dbReference type="GO" id="GO:0000166">
    <property type="term" value="F:nucleotide binding"/>
    <property type="evidence" value="ECO:0007669"/>
    <property type="project" value="InterPro"/>
</dbReference>
<reference evidence="10" key="1">
    <citation type="journal article" date="2013" name="Genetics">
        <title>The draft genome and transcriptome of Panagrellus redivivus are shaped by the harsh demands of a free-living lifestyle.</title>
        <authorList>
            <person name="Srinivasan J."/>
            <person name="Dillman A.R."/>
            <person name="Macchietto M.G."/>
            <person name="Heikkinen L."/>
            <person name="Lakso M."/>
            <person name="Fracchia K.M."/>
            <person name="Antoshechkin I."/>
            <person name="Mortazavi A."/>
            <person name="Wong G."/>
            <person name="Sternberg P.W."/>
        </authorList>
    </citation>
    <scope>NUCLEOTIDE SEQUENCE [LARGE SCALE GENOMIC DNA]</scope>
    <source>
        <strain evidence="10">MT8872</strain>
    </source>
</reference>
<sequence length="482" mass="56123">MEKQFFPHKFNTRANLNACLDQLPDAKFYEPNGMTEKQRKLFSKWYSKHRTSKFDMKKELVSYCELDVAILRKGIMAFTKTMHELCGFAPFKYATTLPKLALLAYRTNHLRPNRLGHTPERGYRKNEIQSEKALKYMLCYAHQHNVTVRTAEWSAGEYKIPGSNYRIDGLVLNSKGQLLTGLEFHGCYFHGCNVCHPDDAILANGKKCHELREETMRRIDEIRKHIKIQEKWEHDFDRDLRSDKLLREYYDSIVIPPRMELRKHVLRGGRTEAFYYIYVPNKHEEIVAVDFVSMYPTVMKTKKFPLGHPKVLTREVFEGNPEKVLEYDGFAFITVRPPSNLSPVFLHLRTKDKRLVFPLCGACAESQQKVCDHDDDEKCWTAGYTTVEIRKAVSLGYKVLKTFEVWHYSKWSNTPGEEGLFNTFVDTFVREKLQNSGWDGLLTDAEKAAFVAECKEKTGIDIDINSVTFNSGKRYCAKLMRK</sequence>
<protein>
    <recommendedName>
        <fullName evidence="2">DNA-directed DNA polymerase</fullName>
        <ecNumber evidence="2">2.7.7.7</ecNumber>
    </recommendedName>
</protein>
<dbReference type="PANTHER" id="PTHR33568:SF3">
    <property type="entry name" value="DNA-DIRECTED DNA POLYMERASE"/>
    <property type="match status" value="1"/>
</dbReference>
<dbReference type="AlphaFoldDB" id="A0A7E4ZXQ3"/>
<organism evidence="10 11">
    <name type="scientific">Panagrellus redivivus</name>
    <name type="common">Microworm</name>
    <dbReference type="NCBI Taxonomy" id="6233"/>
    <lineage>
        <taxon>Eukaryota</taxon>
        <taxon>Metazoa</taxon>
        <taxon>Ecdysozoa</taxon>
        <taxon>Nematoda</taxon>
        <taxon>Chromadorea</taxon>
        <taxon>Rhabditida</taxon>
        <taxon>Tylenchina</taxon>
        <taxon>Panagrolaimomorpha</taxon>
        <taxon>Panagrolaimoidea</taxon>
        <taxon>Panagrolaimidae</taxon>
        <taxon>Panagrellus</taxon>
    </lineage>
</organism>
<evidence type="ECO:0000256" key="5">
    <source>
        <dbReference type="ARBA" id="ARBA00022705"/>
    </source>
</evidence>
<evidence type="ECO:0000256" key="2">
    <source>
        <dbReference type="ARBA" id="ARBA00012417"/>
    </source>
</evidence>
<dbReference type="PANTHER" id="PTHR33568">
    <property type="entry name" value="DNA POLYMERASE"/>
    <property type="match status" value="1"/>
</dbReference>
<dbReference type="InterPro" id="IPR043502">
    <property type="entry name" value="DNA/RNA_pol_sf"/>
</dbReference>
<evidence type="ECO:0000256" key="3">
    <source>
        <dbReference type="ARBA" id="ARBA00022679"/>
    </source>
</evidence>
<dbReference type="EC" id="2.7.7.7" evidence="2"/>
<name>A0A7E4ZXQ3_PANRE</name>
<evidence type="ECO:0000256" key="4">
    <source>
        <dbReference type="ARBA" id="ARBA00022695"/>
    </source>
</evidence>
<dbReference type="Proteomes" id="UP000492821">
    <property type="component" value="Unassembled WGS sequence"/>
</dbReference>
<accession>A0A7E4ZXQ3</accession>
<keyword evidence="6" id="KW-0239">DNA-directed DNA polymerase</keyword>
<keyword evidence="10" id="KW-1185">Reference proteome</keyword>
<evidence type="ECO:0000256" key="8">
    <source>
        <dbReference type="ARBA" id="ARBA00049244"/>
    </source>
</evidence>
<proteinExistence type="inferred from homology"/>
<comment type="catalytic activity">
    <reaction evidence="8">
        <text>DNA(n) + a 2'-deoxyribonucleoside 5'-triphosphate = DNA(n+1) + diphosphate</text>
        <dbReference type="Rhea" id="RHEA:22508"/>
        <dbReference type="Rhea" id="RHEA-COMP:17339"/>
        <dbReference type="Rhea" id="RHEA-COMP:17340"/>
        <dbReference type="ChEBI" id="CHEBI:33019"/>
        <dbReference type="ChEBI" id="CHEBI:61560"/>
        <dbReference type="ChEBI" id="CHEBI:173112"/>
        <dbReference type="EC" id="2.7.7.7"/>
    </reaction>
</comment>
<dbReference type="GO" id="GO:0003677">
    <property type="term" value="F:DNA binding"/>
    <property type="evidence" value="ECO:0007669"/>
    <property type="project" value="UniProtKB-KW"/>
</dbReference>
<dbReference type="SUPFAM" id="SSF56672">
    <property type="entry name" value="DNA/RNA polymerases"/>
    <property type="match status" value="1"/>
</dbReference>
<evidence type="ECO:0000313" key="10">
    <source>
        <dbReference type="Proteomes" id="UP000492821"/>
    </source>
</evidence>
<dbReference type="GO" id="GO:0006260">
    <property type="term" value="P:DNA replication"/>
    <property type="evidence" value="ECO:0007669"/>
    <property type="project" value="UniProtKB-KW"/>
</dbReference>
<evidence type="ECO:0000256" key="1">
    <source>
        <dbReference type="ARBA" id="ARBA00005755"/>
    </source>
</evidence>